<dbReference type="PROSITE" id="PS50005">
    <property type="entry name" value="TPR"/>
    <property type="match status" value="2"/>
</dbReference>
<evidence type="ECO:0000256" key="3">
    <source>
        <dbReference type="ARBA" id="ARBA00005348"/>
    </source>
</evidence>
<feature type="region of interest" description="Disordered" evidence="9">
    <location>
        <begin position="151"/>
        <end position="187"/>
    </location>
</feature>
<dbReference type="SMART" id="SM00028">
    <property type="entry name" value="TPR"/>
    <property type="match status" value="4"/>
</dbReference>
<keyword evidence="4" id="KW-0963">Cytoplasm</keyword>
<evidence type="ECO:0000313" key="10">
    <source>
        <dbReference type="EMBL" id="CAB4255044.1"/>
    </source>
</evidence>
<organism evidence="10 11">
    <name type="scientific">Maudiozyma barnettii</name>
    <dbReference type="NCBI Taxonomy" id="61262"/>
    <lineage>
        <taxon>Eukaryota</taxon>
        <taxon>Fungi</taxon>
        <taxon>Dikarya</taxon>
        <taxon>Ascomycota</taxon>
        <taxon>Saccharomycotina</taxon>
        <taxon>Saccharomycetes</taxon>
        <taxon>Saccharomycetales</taxon>
        <taxon>Saccharomycetaceae</taxon>
        <taxon>Maudiozyma</taxon>
    </lineage>
</organism>
<feature type="compositionally biased region" description="Low complexity" evidence="9">
    <location>
        <begin position="174"/>
        <end position="184"/>
    </location>
</feature>
<reference evidence="10 11" key="1">
    <citation type="submission" date="2020-05" db="EMBL/GenBank/DDBJ databases">
        <authorList>
            <person name="Casaregola S."/>
            <person name="Devillers H."/>
            <person name="Grondin C."/>
        </authorList>
    </citation>
    <scope>NUCLEOTIDE SEQUENCE [LARGE SCALE GENOMIC DNA]</scope>
    <source>
        <strain evidence="10 11">CLIB 1767</strain>
    </source>
</reference>
<comment type="subcellular location">
    <subcellularLocation>
        <location evidence="2">Cytoplasm</location>
    </subcellularLocation>
    <subcellularLocation>
        <location evidence="1">Peroxisome</location>
    </subcellularLocation>
</comment>
<keyword evidence="10" id="KW-0675">Receptor</keyword>
<dbReference type="PANTHER" id="PTHR10130">
    <property type="entry name" value="PEROXISOMAL TARGETING SIGNAL 1 RECEPTOR PEX5"/>
    <property type="match status" value="1"/>
</dbReference>
<dbReference type="PROSITE" id="PS50293">
    <property type="entry name" value="TPR_REGION"/>
    <property type="match status" value="1"/>
</dbReference>
<evidence type="ECO:0000256" key="5">
    <source>
        <dbReference type="ARBA" id="ARBA00022737"/>
    </source>
</evidence>
<evidence type="ECO:0000256" key="6">
    <source>
        <dbReference type="ARBA" id="ARBA00022803"/>
    </source>
</evidence>
<accession>A0A8H2VH15</accession>
<evidence type="ECO:0000256" key="7">
    <source>
        <dbReference type="ARBA" id="ARBA00023140"/>
    </source>
</evidence>
<comment type="similarity">
    <text evidence="3">Belongs to the peroxisomal targeting signal receptor family.</text>
</comment>
<evidence type="ECO:0000256" key="4">
    <source>
        <dbReference type="ARBA" id="ARBA00022490"/>
    </source>
</evidence>
<gene>
    <name evidence="10" type="ORF">KABA2_05S07106</name>
</gene>
<sequence>MNAADCSVNNNPLVHLNKHTQQNEHNLLPHRVDFGLGSSSTLTGSSVSLKSSQNIVSERNLREINNFQNGTINNQGPMKFGQAPIGTITEPTWNPSGLLNEHVPQPQFFENVPTKKEWSDEFNTTNHQGNLMDRQTSGRVLQNNLNSTMNSFRSPMFRNRPHQEYRSHPTSTLQQKPQLNQRQQTETDWDQQFGDLEREVSQNLKIDENVKGTQEGTQKEEASVDVMDASEDIIIDDTYQADFQKVWDDIHADGEDFMPDRSKYMLSRMTGNLNYEFEDSKNQYLNNPNAYKIGCILMENGAKLSEAAMAFEAAVQEKSNHVDAWLKLGLVQIQNEKELNGICALEKCLKLDGKNLEAMKTLAISYINEGYDMSALTILNQWITTKYPNVDLSTEIYNEKTSVLIDESMEENIKIGEKIKQKFLGLSKQLPQVDPDVELCLGLLYYADDNYDVAIECFNRALEANPNDELMWNRLGAALANSNRSEESITAYHKALNLKPSFVRARYNLAVSCMNIGCYKESAEHLLTTLSMHEIEGEKFKQDHDYNSWNNDNIIETLKRVFVAMNRNDLLEKVKPGMDLKQFKGEFAF</sequence>
<evidence type="ECO:0000313" key="11">
    <source>
        <dbReference type="Proteomes" id="UP000644660"/>
    </source>
</evidence>
<keyword evidence="11" id="KW-1185">Reference proteome</keyword>
<dbReference type="EMBL" id="CAEFZW010000005">
    <property type="protein sequence ID" value="CAB4255044.1"/>
    <property type="molecule type" value="Genomic_DNA"/>
</dbReference>
<dbReference type="AlphaFoldDB" id="A0A8H2VH15"/>
<dbReference type="Gene3D" id="1.25.40.10">
    <property type="entry name" value="Tetratricopeptide repeat domain"/>
    <property type="match status" value="1"/>
</dbReference>
<feature type="repeat" description="TPR" evidence="8">
    <location>
        <begin position="435"/>
        <end position="468"/>
    </location>
</feature>
<dbReference type="InterPro" id="IPR019734">
    <property type="entry name" value="TPR_rpt"/>
</dbReference>
<dbReference type="GO" id="GO:0005778">
    <property type="term" value="C:peroxisomal membrane"/>
    <property type="evidence" value="ECO:0007669"/>
    <property type="project" value="TreeGrafter"/>
</dbReference>
<comment type="caution">
    <text evidence="10">The sequence shown here is derived from an EMBL/GenBank/DDBJ whole genome shotgun (WGS) entry which is preliminary data.</text>
</comment>
<evidence type="ECO:0000256" key="1">
    <source>
        <dbReference type="ARBA" id="ARBA00004275"/>
    </source>
</evidence>
<dbReference type="GeneID" id="64858073"/>
<dbReference type="Pfam" id="PF13432">
    <property type="entry name" value="TPR_16"/>
    <property type="match status" value="1"/>
</dbReference>
<dbReference type="GO" id="GO:0005052">
    <property type="term" value="F:peroxisome matrix targeting signal-1 binding"/>
    <property type="evidence" value="ECO:0007669"/>
    <property type="project" value="TreeGrafter"/>
</dbReference>
<keyword evidence="5" id="KW-0677">Repeat</keyword>
<evidence type="ECO:0000256" key="8">
    <source>
        <dbReference type="PROSITE-ProRule" id="PRU00339"/>
    </source>
</evidence>
<proteinExistence type="inferred from homology"/>
<dbReference type="InterPro" id="IPR011990">
    <property type="entry name" value="TPR-like_helical_dom_sf"/>
</dbReference>
<feature type="repeat" description="TPR" evidence="8">
    <location>
        <begin position="469"/>
        <end position="502"/>
    </location>
</feature>
<dbReference type="Proteomes" id="UP000644660">
    <property type="component" value="Unassembled WGS sequence"/>
</dbReference>
<protein>
    <submittedName>
        <fullName evidence="10">Similar to Saccharomyces cerevisiae YDR244W PEX5 Peroxisomal membrane signal receptor for the C-terminal tripeptide signal sequence (PTS1) of peroxisomal matrix proteins</fullName>
    </submittedName>
</protein>
<keyword evidence="7" id="KW-0576">Peroxisome</keyword>
<keyword evidence="6 8" id="KW-0802">TPR repeat</keyword>
<dbReference type="GO" id="GO:0005829">
    <property type="term" value="C:cytosol"/>
    <property type="evidence" value="ECO:0007669"/>
    <property type="project" value="TreeGrafter"/>
</dbReference>
<evidence type="ECO:0000256" key="9">
    <source>
        <dbReference type="SAM" id="MobiDB-lite"/>
    </source>
</evidence>
<name>A0A8H2VH15_9SACH</name>
<dbReference type="InterPro" id="IPR024111">
    <property type="entry name" value="PEX5/PEX5L"/>
</dbReference>
<dbReference type="OrthoDB" id="10006023at2759"/>
<dbReference type="PANTHER" id="PTHR10130:SF0">
    <property type="entry name" value="GH08708P"/>
    <property type="match status" value="1"/>
</dbReference>
<dbReference type="SUPFAM" id="SSF48452">
    <property type="entry name" value="TPR-like"/>
    <property type="match status" value="1"/>
</dbReference>
<evidence type="ECO:0000256" key="2">
    <source>
        <dbReference type="ARBA" id="ARBA00004496"/>
    </source>
</evidence>
<dbReference type="GO" id="GO:0016560">
    <property type="term" value="P:protein import into peroxisome matrix, docking"/>
    <property type="evidence" value="ECO:0007669"/>
    <property type="project" value="TreeGrafter"/>
</dbReference>
<dbReference type="RefSeq" id="XP_041406888.1">
    <property type="nucleotide sequence ID" value="XM_041550954.1"/>
</dbReference>